<dbReference type="InterPro" id="IPR002048">
    <property type="entry name" value="EF_hand_dom"/>
</dbReference>
<reference evidence="4" key="1">
    <citation type="journal article" date="2019" name="Int. J. Syst. Evol. Microbiol.">
        <title>The Global Catalogue of Microorganisms (GCM) 10K type strain sequencing project: providing services to taxonomists for standard genome sequencing and annotation.</title>
        <authorList>
            <consortium name="The Broad Institute Genomics Platform"/>
            <consortium name="The Broad Institute Genome Sequencing Center for Infectious Disease"/>
            <person name="Wu L."/>
            <person name="Ma J."/>
        </authorList>
    </citation>
    <scope>NUCLEOTIDE SEQUENCE [LARGE SCALE GENOMIC DNA]</scope>
    <source>
        <strain evidence="4">JCM 15608</strain>
    </source>
</reference>
<keyword evidence="4" id="KW-1185">Reference proteome</keyword>
<sequence length="111" mass="11803">MKNISLSQISVVVVTMLAASFFVSANEMTAPLGSDTPQIASSEPVQPVKASINEVVFNNLDLDKDGSLSKAEITSSKNEVLVSSFEKIDSNADLLVSKQELAEFVELVKGA</sequence>
<dbReference type="RefSeq" id="WP_215979692.1">
    <property type="nucleotide sequence ID" value="NZ_BAAAFA010000001.1"/>
</dbReference>
<dbReference type="Pfam" id="PF13202">
    <property type="entry name" value="EF-hand_5"/>
    <property type="match status" value="1"/>
</dbReference>
<dbReference type="Proteomes" id="UP001500021">
    <property type="component" value="Unassembled WGS sequence"/>
</dbReference>
<dbReference type="PROSITE" id="PS50222">
    <property type="entry name" value="EF_HAND_2"/>
    <property type="match status" value="1"/>
</dbReference>
<gene>
    <name evidence="3" type="ORF">GCM10009111_02170</name>
</gene>
<name>A0ABP3WBM6_9GAMM</name>
<evidence type="ECO:0000256" key="1">
    <source>
        <dbReference type="SAM" id="SignalP"/>
    </source>
</evidence>
<evidence type="ECO:0000259" key="2">
    <source>
        <dbReference type="PROSITE" id="PS50222"/>
    </source>
</evidence>
<keyword evidence="1" id="KW-0732">Signal</keyword>
<dbReference type="EMBL" id="BAAAFA010000001">
    <property type="protein sequence ID" value="GAA0810729.1"/>
    <property type="molecule type" value="Genomic_DNA"/>
</dbReference>
<feature type="domain" description="EF-hand" evidence="2">
    <location>
        <begin position="76"/>
        <end position="111"/>
    </location>
</feature>
<accession>A0ABP3WBM6</accession>
<organism evidence="3 4">
    <name type="scientific">Colwellia asteriadis</name>
    <dbReference type="NCBI Taxonomy" id="517723"/>
    <lineage>
        <taxon>Bacteria</taxon>
        <taxon>Pseudomonadati</taxon>
        <taxon>Pseudomonadota</taxon>
        <taxon>Gammaproteobacteria</taxon>
        <taxon>Alteromonadales</taxon>
        <taxon>Colwelliaceae</taxon>
        <taxon>Colwellia</taxon>
    </lineage>
</organism>
<protein>
    <recommendedName>
        <fullName evidence="2">EF-hand domain-containing protein</fullName>
    </recommendedName>
</protein>
<feature type="signal peptide" evidence="1">
    <location>
        <begin position="1"/>
        <end position="25"/>
    </location>
</feature>
<comment type="caution">
    <text evidence="3">The sequence shown here is derived from an EMBL/GenBank/DDBJ whole genome shotgun (WGS) entry which is preliminary data.</text>
</comment>
<evidence type="ECO:0000313" key="4">
    <source>
        <dbReference type="Proteomes" id="UP001500021"/>
    </source>
</evidence>
<feature type="chain" id="PRO_5046969476" description="EF-hand domain-containing protein" evidence="1">
    <location>
        <begin position="26"/>
        <end position="111"/>
    </location>
</feature>
<proteinExistence type="predicted"/>
<evidence type="ECO:0000313" key="3">
    <source>
        <dbReference type="EMBL" id="GAA0810729.1"/>
    </source>
</evidence>